<feature type="transmembrane region" description="Helical" evidence="1">
    <location>
        <begin position="21"/>
        <end position="38"/>
    </location>
</feature>
<keyword evidence="1" id="KW-1133">Transmembrane helix</keyword>
<sequence>MDKNIPLLTIRATTNQHGFETLLVSAIGLFILMLTIQLKPGSILLAEIFLVSACLVGLLVGYFKLAEPRFSLIFYPEALIFIHKYGSWQVSRKNIAQVGVPSLTQDFESKMLSCVAIRLCEYGHFLNELAPRLSGKILIEQRHFVREALMVKAQEMDDLESYLIEESLFIAADGAKYCGLIAMFANRMINLRQLIGYDLLIPLNMLDRAPEEFVYLLNRWQRDPKSIMSAETQS</sequence>
<protein>
    <recommendedName>
        <fullName evidence="4">DUF2982 domain-containing protein</fullName>
    </recommendedName>
</protein>
<keyword evidence="1" id="KW-0472">Membrane</keyword>
<evidence type="ECO:0000256" key="1">
    <source>
        <dbReference type="SAM" id="Phobius"/>
    </source>
</evidence>
<proteinExistence type="predicted"/>
<reference evidence="2 3" key="1">
    <citation type="submission" date="2017-02" db="EMBL/GenBank/DDBJ databases">
        <title>Pseudoalteromonas ulvae TC14 Genome.</title>
        <authorList>
            <person name="Molmeret M."/>
        </authorList>
    </citation>
    <scope>NUCLEOTIDE SEQUENCE [LARGE SCALE GENOMIC DNA]</scope>
    <source>
        <strain evidence="2">TC14</strain>
    </source>
</reference>
<dbReference type="Proteomes" id="UP000194841">
    <property type="component" value="Unassembled WGS sequence"/>
</dbReference>
<keyword evidence="1" id="KW-0812">Transmembrane</keyword>
<dbReference type="EMBL" id="MWPV01000004">
    <property type="protein sequence ID" value="OUL57197.1"/>
    <property type="molecule type" value="Genomic_DNA"/>
</dbReference>
<accession>A0A244CNK0</accession>
<evidence type="ECO:0008006" key="4">
    <source>
        <dbReference type="Google" id="ProtNLM"/>
    </source>
</evidence>
<feature type="transmembrane region" description="Helical" evidence="1">
    <location>
        <begin position="44"/>
        <end position="63"/>
    </location>
</feature>
<evidence type="ECO:0000313" key="3">
    <source>
        <dbReference type="Proteomes" id="UP000194841"/>
    </source>
</evidence>
<dbReference type="InterPro" id="IPR021367">
    <property type="entry name" value="DUF2982"/>
</dbReference>
<evidence type="ECO:0000313" key="2">
    <source>
        <dbReference type="EMBL" id="OUL57197.1"/>
    </source>
</evidence>
<name>A0A244CNK0_PSEDV</name>
<gene>
    <name evidence="2" type="ORF">B1199_13555</name>
</gene>
<dbReference type="AlphaFoldDB" id="A0A244CNK0"/>
<dbReference type="RefSeq" id="WP_086744657.1">
    <property type="nucleotide sequence ID" value="NZ_MWPV01000004.1"/>
</dbReference>
<keyword evidence="3" id="KW-1185">Reference proteome</keyword>
<comment type="caution">
    <text evidence="2">The sequence shown here is derived from an EMBL/GenBank/DDBJ whole genome shotgun (WGS) entry which is preliminary data.</text>
</comment>
<organism evidence="2 3">
    <name type="scientific">Pseudoalteromonas ulvae</name>
    <dbReference type="NCBI Taxonomy" id="107327"/>
    <lineage>
        <taxon>Bacteria</taxon>
        <taxon>Pseudomonadati</taxon>
        <taxon>Pseudomonadota</taxon>
        <taxon>Gammaproteobacteria</taxon>
        <taxon>Alteromonadales</taxon>
        <taxon>Pseudoalteromonadaceae</taxon>
        <taxon>Pseudoalteromonas</taxon>
    </lineage>
</organism>
<dbReference type="Pfam" id="PF11201">
    <property type="entry name" value="DUF2982"/>
    <property type="match status" value="1"/>
</dbReference>
<dbReference type="OrthoDB" id="7061905at2"/>